<name>A0ACB9HL52_9ASTR</name>
<evidence type="ECO:0000313" key="1">
    <source>
        <dbReference type="EMBL" id="KAI3796673.1"/>
    </source>
</evidence>
<keyword evidence="2" id="KW-1185">Reference proteome</keyword>
<dbReference type="Proteomes" id="UP001056120">
    <property type="component" value="Linkage Group LG12"/>
</dbReference>
<gene>
    <name evidence="1" type="ORF">L1987_39352</name>
</gene>
<protein>
    <submittedName>
        <fullName evidence="1">Uncharacterized protein</fullName>
    </submittedName>
</protein>
<reference evidence="1 2" key="2">
    <citation type="journal article" date="2022" name="Mol. Ecol. Resour.">
        <title>The genomes of chicory, endive, great burdock and yacon provide insights into Asteraceae paleo-polyploidization history and plant inulin production.</title>
        <authorList>
            <person name="Fan W."/>
            <person name="Wang S."/>
            <person name="Wang H."/>
            <person name="Wang A."/>
            <person name="Jiang F."/>
            <person name="Liu H."/>
            <person name="Zhao H."/>
            <person name="Xu D."/>
            <person name="Zhang Y."/>
        </authorList>
    </citation>
    <scope>NUCLEOTIDE SEQUENCE [LARGE SCALE GENOMIC DNA]</scope>
    <source>
        <strain evidence="2">cv. Yunnan</strain>
        <tissue evidence="1">Leaves</tissue>
    </source>
</reference>
<dbReference type="EMBL" id="CM042029">
    <property type="protein sequence ID" value="KAI3796673.1"/>
    <property type="molecule type" value="Genomic_DNA"/>
</dbReference>
<reference evidence="2" key="1">
    <citation type="journal article" date="2022" name="Mol. Ecol. Resour.">
        <title>The genomes of chicory, endive, great burdock and yacon provide insights into Asteraceae palaeo-polyploidization history and plant inulin production.</title>
        <authorList>
            <person name="Fan W."/>
            <person name="Wang S."/>
            <person name="Wang H."/>
            <person name="Wang A."/>
            <person name="Jiang F."/>
            <person name="Liu H."/>
            <person name="Zhao H."/>
            <person name="Xu D."/>
            <person name="Zhang Y."/>
        </authorList>
    </citation>
    <scope>NUCLEOTIDE SEQUENCE [LARGE SCALE GENOMIC DNA]</scope>
    <source>
        <strain evidence="2">cv. Yunnan</strain>
    </source>
</reference>
<organism evidence="1 2">
    <name type="scientific">Smallanthus sonchifolius</name>
    <dbReference type="NCBI Taxonomy" id="185202"/>
    <lineage>
        <taxon>Eukaryota</taxon>
        <taxon>Viridiplantae</taxon>
        <taxon>Streptophyta</taxon>
        <taxon>Embryophyta</taxon>
        <taxon>Tracheophyta</taxon>
        <taxon>Spermatophyta</taxon>
        <taxon>Magnoliopsida</taxon>
        <taxon>eudicotyledons</taxon>
        <taxon>Gunneridae</taxon>
        <taxon>Pentapetalae</taxon>
        <taxon>asterids</taxon>
        <taxon>campanulids</taxon>
        <taxon>Asterales</taxon>
        <taxon>Asteraceae</taxon>
        <taxon>Asteroideae</taxon>
        <taxon>Heliantheae alliance</taxon>
        <taxon>Millerieae</taxon>
        <taxon>Smallanthus</taxon>
    </lineage>
</organism>
<evidence type="ECO:0000313" key="2">
    <source>
        <dbReference type="Proteomes" id="UP001056120"/>
    </source>
</evidence>
<comment type="caution">
    <text evidence="1">The sequence shown here is derived from an EMBL/GenBank/DDBJ whole genome shotgun (WGS) entry which is preliminary data.</text>
</comment>
<accession>A0ACB9HL52</accession>
<sequence>MVMGAWVSTPIIPYCNLDQTTQHEMRREVVEAGWESSGLFDWSSPCLLASHDCLDSTTPLSVQRLCDCRNGCYKEYNQKAESRCMQQEEGQDFGQRCFTTMVISYR</sequence>
<proteinExistence type="predicted"/>